<sequence length="1136" mass="129956">MSQKVSSQTPNNLAAFCWSIADLLRGDFKQSQYGRIILPFTLLRRLEGMLESTKEKVLTELDRIKALNLPGEVQEVLLLRATGGLSFFNTSKMDLSKLGEPDIKANLQSYIQCFSKDVREIFEYFNFAEFIGQLNDAKLLYKVVLCVRQADLSPKAISNHDMGLGFEELIRRFAEGSNETAGEHFTPRDVVNLTTSLVFMGDDELLSQDEIIRTVYDPTAGTGGFLSVASEYISQVNPREVIQSYGQEINPEAYAICKSHMLIRGQDFNNIKLGNTLSNDKFREDKFDYMFSNAPFGHSWIKERATIERENKEQGAEGRFAVGLPRINDGSLLFLMHLVRKLKNESEGGGRIGIILNGSPLFAGGAGSGESEIRRYILENDLLETIVALPTHMFYNTAIPTFLLILSNRKIPKRQGKVQLINSKKTFSKMRKAIGSKRNIINNDHLTSLVDICFKFEVNNESQQHDGLSKPAGSIISKIIDNKDFAYRKISVEQPLRLSAQMNDYRINRLGFTQQLDNEIMQSAYNAFQVWDKGGYVNFEDIKENAKNFIKNGFPGLSTREINKVLDNKAWQFHEELVEKAYLIQEAFKKRDGGKFKQTNNFNKFDEYLQEVAKKEDINLTQKEYKLLIKAVSWKNPEAEPVINKVIKQESPTFGTFLYKKQVVEFKPDSELRETEKIPFGEDVYKFFKCEIAPHYEYAWINKSQVDTKDGELGVVGYEISLEMFSDCNVETIFNSVVGGGIELRRLGLKLLGQEESWDVTVNRASGKALLREAYEGGGDNNYTSYLSVPVDINKDYLVYELNKQLEKQNTIANDASRFISIDKLNRIKLNLPALSMQEDFVEDRKFLIRMISDFTELFTRYGLEPESHNRIKLEKFKDSIDETQFIINKAPYFLSELLNRSTNLEGKDRFEVLLKFLECTSIYFCSILYSQYDGKQPPSPLTSIRKEYATFSRWNSLLKELVTNKNSISSIAKQLLPSLEKANAMRNTSVGHGAIPTKKQIAEDLQSIELTVSSVNEILLEAFDNYELIYPLKNTWDGFFYTYEVITYSGLCGYPYSNNEIKVREPFLDGGLYLISKDRETVYPIQNFMTLSDISKDSQIDGFYFYSKNDRNSGQNEFICHQQVPIQTKLINEKL</sequence>
<dbReference type="Pfam" id="PF02384">
    <property type="entry name" value="N6_Mtase"/>
    <property type="match status" value="1"/>
</dbReference>
<evidence type="ECO:0000313" key="10">
    <source>
        <dbReference type="EMBL" id="MEM5495949.1"/>
    </source>
</evidence>
<dbReference type="Gene3D" id="3.40.50.150">
    <property type="entry name" value="Vaccinia Virus protein VP39"/>
    <property type="match status" value="1"/>
</dbReference>
<dbReference type="SUPFAM" id="SSF53335">
    <property type="entry name" value="S-adenosyl-L-methionine-dependent methyltransferases"/>
    <property type="match status" value="1"/>
</dbReference>
<dbReference type="Pfam" id="PF12161">
    <property type="entry name" value="HsdM_N"/>
    <property type="match status" value="1"/>
</dbReference>
<keyword evidence="3 10" id="KW-0489">Methyltransferase</keyword>
<keyword evidence="6" id="KW-0680">Restriction system</keyword>
<feature type="domain" description="N6 adenine-specific DNA methyltransferase N-terminal" evidence="9">
    <location>
        <begin position="13"/>
        <end position="144"/>
    </location>
</feature>
<dbReference type="InterPro" id="IPR022749">
    <property type="entry name" value="D12N6_MeTrfase_N"/>
</dbReference>
<organism evidence="10 11">
    <name type="scientific">Paraglaciecola mesophila</name>
    <dbReference type="NCBI Taxonomy" id="197222"/>
    <lineage>
        <taxon>Bacteria</taxon>
        <taxon>Pseudomonadati</taxon>
        <taxon>Pseudomonadota</taxon>
        <taxon>Gammaproteobacteria</taxon>
        <taxon>Alteromonadales</taxon>
        <taxon>Alteromonadaceae</taxon>
        <taxon>Paraglaciecola</taxon>
    </lineage>
</organism>
<dbReference type="PANTHER" id="PTHR42933">
    <property type="entry name" value="SLR6095 PROTEIN"/>
    <property type="match status" value="1"/>
</dbReference>
<dbReference type="InterPro" id="IPR029063">
    <property type="entry name" value="SAM-dependent_MTases_sf"/>
</dbReference>
<dbReference type="InterPro" id="IPR051537">
    <property type="entry name" value="DNA_Adenine_Mtase"/>
</dbReference>
<accession>A0ABU9SPZ9</accession>
<keyword evidence="5" id="KW-0949">S-adenosyl-L-methionine</keyword>
<dbReference type="InterPro" id="IPR003356">
    <property type="entry name" value="DNA_methylase_A-5"/>
</dbReference>
<evidence type="ECO:0000256" key="5">
    <source>
        <dbReference type="ARBA" id="ARBA00022691"/>
    </source>
</evidence>
<dbReference type="Gene3D" id="1.20.1260.30">
    <property type="match status" value="1"/>
</dbReference>
<keyword evidence="4 10" id="KW-0808">Transferase</keyword>
<dbReference type="GO" id="GO:0032259">
    <property type="term" value="P:methylation"/>
    <property type="evidence" value="ECO:0007669"/>
    <property type="project" value="UniProtKB-KW"/>
</dbReference>
<comment type="caution">
    <text evidence="10">The sequence shown here is derived from an EMBL/GenBank/DDBJ whole genome shotgun (WGS) entry which is preliminary data.</text>
</comment>
<evidence type="ECO:0000313" key="11">
    <source>
        <dbReference type="Proteomes" id="UP001461163"/>
    </source>
</evidence>
<name>A0ABU9SPZ9_9ALTE</name>
<comment type="catalytic activity">
    <reaction evidence="7">
        <text>a 2'-deoxyadenosine in DNA + S-adenosyl-L-methionine = an N(6)-methyl-2'-deoxyadenosine in DNA + S-adenosyl-L-homocysteine + H(+)</text>
        <dbReference type="Rhea" id="RHEA:15197"/>
        <dbReference type="Rhea" id="RHEA-COMP:12418"/>
        <dbReference type="Rhea" id="RHEA-COMP:12419"/>
        <dbReference type="ChEBI" id="CHEBI:15378"/>
        <dbReference type="ChEBI" id="CHEBI:57856"/>
        <dbReference type="ChEBI" id="CHEBI:59789"/>
        <dbReference type="ChEBI" id="CHEBI:90615"/>
        <dbReference type="ChEBI" id="CHEBI:90616"/>
        <dbReference type="EC" id="2.1.1.72"/>
    </reaction>
</comment>
<evidence type="ECO:0000256" key="4">
    <source>
        <dbReference type="ARBA" id="ARBA00022679"/>
    </source>
</evidence>
<gene>
    <name evidence="10" type="ORF">WNY77_00930</name>
</gene>
<evidence type="ECO:0000256" key="3">
    <source>
        <dbReference type="ARBA" id="ARBA00022603"/>
    </source>
</evidence>
<dbReference type="GO" id="GO:0008168">
    <property type="term" value="F:methyltransferase activity"/>
    <property type="evidence" value="ECO:0007669"/>
    <property type="project" value="UniProtKB-KW"/>
</dbReference>
<evidence type="ECO:0000259" key="8">
    <source>
        <dbReference type="Pfam" id="PF02384"/>
    </source>
</evidence>
<dbReference type="RefSeq" id="WP_342880583.1">
    <property type="nucleotide sequence ID" value="NZ_JBBMQS010000001.1"/>
</dbReference>
<dbReference type="PRINTS" id="PR00507">
    <property type="entry name" value="N12N6MTFRASE"/>
</dbReference>
<dbReference type="EC" id="2.1.1.72" evidence="2"/>
<evidence type="ECO:0000256" key="7">
    <source>
        <dbReference type="ARBA" id="ARBA00047942"/>
    </source>
</evidence>
<reference evidence="10 11" key="1">
    <citation type="submission" date="2024-03" db="EMBL/GenBank/DDBJ databases">
        <title>Community enrichment and isolation of bacterial strains for fucoidan degradation.</title>
        <authorList>
            <person name="Sichert A."/>
        </authorList>
    </citation>
    <scope>NUCLEOTIDE SEQUENCE [LARGE SCALE GENOMIC DNA]</scope>
    <source>
        <strain evidence="10 11">AS12</strain>
    </source>
</reference>
<evidence type="ECO:0000259" key="9">
    <source>
        <dbReference type="Pfam" id="PF12161"/>
    </source>
</evidence>
<dbReference type="InterPro" id="IPR038333">
    <property type="entry name" value="T1MK-like_N_sf"/>
</dbReference>
<dbReference type="Proteomes" id="UP001461163">
    <property type="component" value="Unassembled WGS sequence"/>
</dbReference>
<evidence type="ECO:0000256" key="1">
    <source>
        <dbReference type="ARBA" id="ARBA00006594"/>
    </source>
</evidence>
<feature type="domain" description="DNA methylase adenine-specific" evidence="8">
    <location>
        <begin position="159"/>
        <end position="470"/>
    </location>
</feature>
<protein>
    <recommendedName>
        <fullName evidence="2">site-specific DNA-methyltransferase (adenine-specific)</fullName>
        <ecNumber evidence="2">2.1.1.72</ecNumber>
    </recommendedName>
</protein>
<comment type="similarity">
    <text evidence="1">Belongs to the N(4)/N(6)-methyltransferase family.</text>
</comment>
<proteinExistence type="inferred from homology"/>
<dbReference type="PANTHER" id="PTHR42933:SF3">
    <property type="entry name" value="TYPE I RESTRICTION ENZYME MJAVIII METHYLASE SUBUNIT"/>
    <property type="match status" value="1"/>
</dbReference>
<evidence type="ECO:0000256" key="6">
    <source>
        <dbReference type="ARBA" id="ARBA00022747"/>
    </source>
</evidence>
<dbReference type="EMBL" id="JBBMQS010000001">
    <property type="protein sequence ID" value="MEM5495949.1"/>
    <property type="molecule type" value="Genomic_DNA"/>
</dbReference>
<evidence type="ECO:0000256" key="2">
    <source>
        <dbReference type="ARBA" id="ARBA00011900"/>
    </source>
</evidence>
<keyword evidence="11" id="KW-1185">Reference proteome</keyword>
<dbReference type="CDD" id="cd02440">
    <property type="entry name" value="AdoMet_MTases"/>
    <property type="match status" value="1"/>
</dbReference>